<protein>
    <submittedName>
        <fullName evidence="1">Uncharacterized protein</fullName>
    </submittedName>
</protein>
<gene>
    <name evidence="1" type="ORF">PL963_04385</name>
</gene>
<dbReference type="Proteomes" id="UP000239025">
    <property type="component" value="Chromosome 1"/>
</dbReference>
<dbReference type="AlphaFoldDB" id="A0A193SVA4"/>
<evidence type="ECO:0000313" key="1">
    <source>
        <dbReference type="EMBL" id="SOS22825.1"/>
    </source>
</evidence>
<keyword evidence="2" id="KW-1185">Reference proteome</keyword>
<sequence>MDRYRPLRGPRGMAQIIVPTLQRSSLYTSLLLILAAGRGSELAREEAGTP</sequence>
<name>A0A193SVA4_9PSED</name>
<organism evidence="1 2">
    <name type="scientific">Pseudomonas cerasi</name>
    <dbReference type="NCBI Taxonomy" id="1583341"/>
    <lineage>
        <taxon>Bacteria</taxon>
        <taxon>Pseudomonadati</taxon>
        <taxon>Pseudomonadota</taxon>
        <taxon>Gammaproteobacteria</taxon>
        <taxon>Pseudomonadales</taxon>
        <taxon>Pseudomonadaceae</taxon>
        <taxon>Pseudomonas</taxon>
    </lineage>
</organism>
<accession>A0A193SVA4</accession>
<evidence type="ECO:0000313" key="2">
    <source>
        <dbReference type="Proteomes" id="UP000239025"/>
    </source>
</evidence>
<proteinExistence type="predicted"/>
<dbReference type="EMBL" id="LT963395">
    <property type="protein sequence ID" value="SOS22825.1"/>
    <property type="molecule type" value="Genomic_DNA"/>
</dbReference>
<reference evidence="2" key="1">
    <citation type="submission" date="2017-11" db="EMBL/GenBank/DDBJ databases">
        <authorList>
            <person name="Blom J."/>
        </authorList>
    </citation>
    <scope>NUCLEOTIDE SEQUENCE [LARGE SCALE GENOMIC DNA]</scope>
</reference>